<comment type="caution">
    <text evidence="2">The sequence shown here is derived from an EMBL/GenBank/DDBJ whole genome shotgun (WGS) entry which is preliminary data.</text>
</comment>
<dbReference type="Proteomes" id="UP000295192">
    <property type="component" value="Unassembled WGS sequence"/>
</dbReference>
<name>A0A484BA90_DRONA</name>
<accession>A0A484BA90</accession>
<reference evidence="2 3" key="1">
    <citation type="journal article" date="2019" name="J. Hered.">
        <title>An Improved Genome Assembly for Drosophila navojoa, the Basal Species in the mojavensis Cluster.</title>
        <authorList>
            <person name="Vanderlinde T."/>
            <person name="Dupim E.G."/>
            <person name="Nazario-Yepiz N.O."/>
            <person name="Carvalho A.B."/>
        </authorList>
    </citation>
    <scope>NUCLEOTIDE SEQUENCE [LARGE SCALE GENOMIC DNA]</scope>
    <source>
        <strain evidence="2">Navoj_Jal97</strain>
        <tissue evidence="2">Whole organism</tissue>
    </source>
</reference>
<dbReference type="EMBL" id="LSRL02000072">
    <property type="protein sequence ID" value="TDG45703.1"/>
    <property type="molecule type" value="Genomic_DNA"/>
</dbReference>
<sequence>MGNAPCRQCSLMDTGRRPPVNVLIMGGSMVPSYYNDKDLRKRSSDISQICVVESDMTREGAFFPDIDEPNYSVCRQPAENGQKGAADSTDVLLLGTTPEKKCPCAEAASSTSPKTMPPAAKTIQQAEKKASESINKKGAQQLDELESLLAQQQRLQKSIQAKLNELQANTKVEKERVNAGTVQSNFNWPPYERVTPRVRVLRSMANYKTY</sequence>
<protein>
    <submittedName>
        <fullName evidence="2">Uncharacterized protein</fullName>
    </submittedName>
</protein>
<feature type="coiled-coil region" evidence="1">
    <location>
        <begin position="135"/>
        <end position="169"/>
    </location>
</feature>
<evidence type="ECO:0000313" key="3">
    <source>
        <dbReference type="Proteomes" id="UP000295192"/>
    </source>
</evidence>
<evidence type="ECO:0000313" key="2">
    <source>
        <dbReference type="EMBL" id="TDG45703.1"/>
    </source>
</evidence>
<gene>
    <name evidence="2" type="ORF">AWZ03_007841</name>
</gene>
<evidence type="ECO:0000256" key="1">
    <source>
        <dbReference type="SAM" id="Coils"/>
    </source>
</evidence>
<dbReference type="AlphaFoldDB" id="A0A484BA90"/>
<keyword evidence="1" id="KW-0175">Coiled coil</keyword>
<keyword evidence="3" id="KW-1185">Reference proteome</keyword>
<dbReference type="OMA" id="MTREGAF"/>
<organism evidence="2 3">
    <name type="scientific">Drosophila navojoa</name>
    <name type="common">Fruit fly</name>
    <dbReference type="NCBI Taxonomy" id="7232"/>
    <lineage>
        <taxon>Eukaryota</taxon>
        <taxon>Metazoa</taxon>
        <taxon>Ecdysozoa</taxon>
        <taxon>Arthropoda</taxon>
        <taxon>Hexapoda</taxon>
        <taxon>Insecta</taxon>
        <taxon>Pterygota</taxon>
        <taxon>Neoptera</taxon>
        <taxon>Endopterygota</taxon>
        <taxon>Diptera</taxon>
        <taxon>Brachycera</taxon>
        <taxon>Muscomorpha</taxon>
        <taxon>Ephydroidea</taxon>
        <taxon>Drosophilidae</taxon>
        <taxon>Drosophila</taxon>
    </lineage>
</organism>
<proteinExistence type="predicted"/>